<dbReference type="OrthoDB" id="439428at2"/>
<feature type="transmembrane region" description="Helical" evidence="1">
    <location>
        <begin position="87"/>
        <end position="105"/>
    </location>
</feature>
<dbReference type="RefSeq" id="WP_015149402.1">
    <property type="nucleotide sequence ID" value="NC_019693.1"/>
</dbReference>
<dbReference type="KEGG" id="oac:Oscil6304_3190"/>
<gene>
    <name evidence="2" type="ORF">Oscil6304_3190</name>
</gene>
<sequence>MLTCQRFTIKTGLKPYQVREKLMGIVEPTCRIGETSSPPLYRGKINKDSFQISKIIYHRRSDRYRESFLPVLVGQIREHDSGSQIDIQVKMPPLFLVGIGIWLMTMGREVWVSLMMLQNGFSPTFAGFIGIFLLGLAIQIIIFLSIAHNSKKFLINFLKD</sequence>
<dbReference type="Proteomes" id="UP000010367">
    <property type="component" value="Chromosome"/>
</dbReference>
<organism evidence="2 3">
    <name type="scientific">Oscillatoria acuminata PCC 6304</name>
    <dbReference type="NCBI Taxonomy" id="56110"/>
    <lineage>
        <taxon>Bacteria</taxon>
        <taxon>Bacillati</taxon>
        <taxon>Cyanobacteriota</taxon>
        <taxon>Cyanophyceae</taxon>
        <taxon>Oscillatoriophycideae</taxon>
        <taxon>Oscillatoriales</taxon>
        <taxon>Oscillatoriaceae</taxon>
        <taxon>Oscillatoria</taxon>
    </lineage>
</organism>
<keyword evidence="1" id="KW-0472">Membrane</keyword>
<reference evidence="2 3" key="1">
    <citation type="submission" date="2012-06" db="EMBL/GenBank/DDBJ databases">
        <title>Finished chromosome of genome of Oscillatoria acuminata PCC 6304.</title>
        <authorList>
            <consortium name="US DOE Joint Genome Institute"/>
            <person name="Gugger M."/>
            <person name="Coursin T."/>
            <person name="Rippka R."/>
            <person name="Tandeau De Marsac N."/>
            <person name="Huntemann M."/>
            <person name="Wei C.-L."/>
            <person name="Han J."/>
            <person name="Detter J.C."/>
            <person name="Han C."/>
            <person name="Tapia R."/>
            <person name="Davenport K."/>
            <person name="Daligault H."/>
            <person name="Erkkila T."/>
            <person name="Gu W."/>
            <person name="Munk A.C.C."/>
            <person name="Teshima H."/>
            <person name="Xu Y."/>
            <person name="Chain P."/>
            <person name="Chen A."/>
            <person name="Krypides N."/>
            <person name="Mavromatis K."/>
            <person name="Markowitz V."/>
            <person name="Szeto E."/>
            <person name="Ivanova N."/>
            <person name="Mikhailova N."/>
            <person name="Ovchinnikova G."/>
            <person name="Pagani I."/>
            <person name="Pati A."/>
            <person name="Goodwin L."/>
            <person name="Peters L."/>
            <person name="Pitluck S."/>
            <person name="Woyke T."/>
            <person name="Kerfeld C."/>
        </authorList>
    </citation>
    <scope>NUCLEOTIDE SEQUENCE [LARGE SCALE GENOMIC DNA]</scope>
    <source>
        <strain evidence="2 3">PCC 6304</strain>
    </source>
</reference>
<feature type="transmembrane region" description="Helical" evidence="1">
    <location>
        <begin position="125"/>
        <end position="147"/>
    </location>
</feature>
<accession>K9TL91</accession>
<name>K9TL91_9CYAN</name>
<dbReference type="EMBL" id="CP003607">
    <property type="protein sequence ID" value="AFY82769.1"/>
    <property type="molecule type" value="Genomic_DNA"/>
</dbReference>
<keyword evidence="1" id="KW-0812">Transmembrane</keyword>
<evidence type="ECO:0000313" key="3">
    <source>
        <dbReference type="Proteomes" id="UP000010367"/>
    </source>
</evidence>
<keyword evidence="1" id="KW-1133">Transmembrane helix</keyword>
<evidence type="ECO:0000313" key="2">
    <source>
        <dbReference type="EMBL" id="AFY82769.1"/>
    </source>
</evidence>
<dbReference type="AlphaFoldDB" id="K9TL91"/>
<dbReference type="HOGENOM" id="CLU_113187_1_0_3"/>
<dbReference type="STRING" id="56110.Oscil6304_3190"/>
<proteinExistence type="predicted"/>
<keyword evidence="3" id="KW-1185">Reference proteome</keyword>
<protein>
    <submittedName>
        <fullName evidence="2">Uncharacterized protein</fullName>
    </submittedName>
</protein>
<dbReference type="InParanoid" id="K9TL91"/>
<evidence type="ECO:0000256" key="1">
    <source>
        <dbReference type="SAM" id="Phobius"/>
    </source>
</evidence>